<dbReference type="SUPFAM" id="SSF50978">
    <property type="entry name" value="WD40 repeat-like"/>
    <property type="match status" value="1"/>
</dbReference>
<feature type="region of interest" description="Disordered" evidence="3">
    <location>
        <begin position="1149"/>
        <end position="1221"/>
    </location>
</feature>
<dbReference type="HOGENOM" id="CLU_265526_0_0_1"/>
<dbReference type="STRING" id="5664.Q4QCQ6"/>
<dbReference type="InterPro" id="IPR015943">
    <property type="entry name" value="WD40/YVTN_repeat-like_dom_sf"/>
</dbReference>
<dbReference type="InterPro" id="IPR050349">
    <property type="entry name" value="WD_LIS1/nudF_dynein_reg"/>
</dbReference>
<dbReference type="VEuPathDB" id="TriTrypDB:LMJLV39_200020400"/>
<dbReference type="GeneID" id="5651493"/>
<feature type="compositionally biased region" description="Low complexity" evidence="3">
    <location>
        <begin position="1159"/>
        <end position="1187"/>
    </location>
</feature>
<feature type="compositionally biased region" description="Low complexity" evidence="3">
    <location>
        <begin position="906"/>
        <end position="916"/>
    </location>
</feature>
<keyword evidence="2" id="KW-0677">Repeat</keyword>
<evidence type="ECO:0000256" key="2">
    <source>
        <dbReference type="ARBA" id="ARBA00022737"/>
    </source>
</evidence>
<dbReference type="InterPro" id="IPR036322">
    <property type="entry name" value="WD40_repeat_dom_sf"/>
</dbReference>
<dbReference type="AlphaFoldDB" id="Q4QCQ6"/>
<feature type="region of interest" description="Disordered" evidence="3">
    <location>
        <begin position="732"/>
        <end position="783"/>
    </location>
</feature>
<gene>
    <name evidence="4" type="ORF">LMJF_20_1380</name>
</gene>
<feature type="compositionally biased region" description="Low complexity" evidence="3">
    <location>
        <begin position="758"/>
        <end position="783"/>
    </location>
</feature>
<name>Q4QCQ6_LEIMA</name>
<evidence type="ECO:0000256" key="3">
    <source>
        <dbReference type="SAM" id="MobiDB-lite"/>
    </source>
</evidence>
<feature type="region of interest" description="Disordered" evidence="3">
    <location>
        <begin position="1100"/>
        <end position="1129"/>
    </location>
</feature>
<dbReference type="RefSeq" id="XP_001682892.1">
    <property type="nucleotide sequence ID" value="XM_001682840.1"/>
</dbReference>
<keyword evidence="5" id="KW-1185">Reference proteome</keyword>
<feature type="compositionally biased region" description="Low complexity" evidence="3">
    <location>
        <begin position="732"/>
        <end position="746"/>
    </location>
</feature>
<organism evidence="4 5">
    <name type="scientific">Leishmania major</name>
    <dbReference type="NCBI Taxonomy" id="5664"/>
    <lineage>
        <taxon>Eukaryota</taxon>
        <taxon>Discoba</taxon>
        <taxon>Euglenozoa</taxon>
        <taxon>Kinetoplastea</taxon>
        <taxon>Metakinetoplastina</taxon>
        <taxon>Trypanosomatida</taxon>
        <taxon>Trypanosomatidae</taxon>
        <taxon>Leishmaniinae</taxon>
        <taxon>Leishmania</taxon>
    </lineage>
</organism>
<dbReference type="VEuPathDB" id="TriTrypDB:LmjF.20.1380"/>
<reference evidence="4 5" key="1">
    <citation type="journal article" date="2005" name="Science">
        <title>The genome of the kinetoplastid parasite, Leishmania major.</title>
        <authorList>
            <person name="Ivens A.C."/>
            <person name="Peacock C.S."/>
            <person name="Worthey E.A."/>
            <person name="Murphy L."/>
            <person name="Aggarwal G."/>
            <person name="Berriman M."/>
            <person name="Sisk E."/>
            <person name="Rajandream M.A."/>
            <person name="Adlem E."/>
            <person name="Aert R."/>
            <person name="Anupama A."/>
            <person name="Apostolou Z."/>
            <person name="Attipoe P."/>
            <person name="Bason N."/>
            <person name="Bauser C."/>
            <person name="Beck A."/>
            <person name="Beverley S.M."/>
            <person name="Bianchettin G."/>
            <person name="Borzym K."/>
            <person name="Bothe G."/>
            <person name="Bruschi C.V."/>
            <person name="Collins M."/>
            <person name="Cadag E."/>
            <person name="Ciarloni L."/>
            <person name="Clayton C."/>
            <person name="Coulson R.M."/>
            <person name="Cronin A."/>
            <person name="Cruz A.K."/>
            <person name="Davies R.M."/>
            <person name="De Gaudenzi J."/>
            <person name="Dobson D.E."/>
            <person name="Duesterhoeft A."/>
            <person name="Fazelina G."/>
            <person name="Fosker N."/>
            <person name="Frasch A.C."/>
            <person name="Fraser A."/>
            <person name="Fuchs M."/>
            <person name="Gabel C."/>
            <person name="Goble A."/>
            <person name="Goffeau A."/>
            <person name="Harris D."/>
            <person name="Hertz-Fowler C."/>
            <person name="Hilbert H."/>
            <person name="Horn D."/>
            <person name="Huang Y."/>
            <person name="Klages S."/>
            <person name="Knights A."/>
            <person name="Kube M."/>
            <person name="Larke N."/>
            <person name="Litvin L."/>
            <person name="Lord A."/>
            <person name="Louie T."/>
            <person name="Marra M."/>
            <person name="Masuy D."/>
            <person name="Matthews K."/>
            <person name="Michaeli S."/>
            <person name="Mottram J.C."/>
            <person name="Muller-Auer S."/>
            <person name="Munden H."/>
            <person name="Nelson S."/>
            <person name="Norbertczak H."/>
            <person name="Oliver K."/>
            <person name="O'neil S."/>
            <person name="Pentony M."/>
            <person name="Pohl T.M."/>
            <person name="Price C."/>
            <person name="Purnelle B."/>
            <person name="Quail M.A."/>
            <person name="Rabbinowitsch E."/>
            <person name="Reinhardt R."/>
            <person name="Rieger M."/>
            <person name="Rinta J."/>
            <person name="Robben J."/>
            <person name="Robertson L."/>
            <person name="Ruiz J.C."/>
            <person name="Rutter S."/>
            <person name="Saunders D."/>
            <person name="Schafer M."/>
            <person name="Schein J."/>
            <person name="Schwartz D.C."/>
            <person name="Seeger K."/>
            <person name="Seyler A."/>
            <person name="Sharp S."/>
            <person name="Shin H."/>
            <person name="Sivam D."/>
            <person name="Squares R."/>
            <person name="Squares S."/>
            <person name="Tosato V."/>
            <person name="Vogt C."/>
            <person name="Volckaert G."/>
            <person name="Wambutt R."/>
            <person name="Warren T."/>
            <person name="Wedler H."/>
            <person name="Woodward J."/>
            <person name="Zhou S."/>
            <person name="Zimmermann W."/>
            <person name="Smith D.F."/>
            <person name="Blackwell J.M."/>
            <person name="Stuart K.D."/>
            <person name="Barrell B."/>
            <person name="Myler P.J."/>
        </authorList>
    </citation>
    <scope>NUCLEOTIDE SEQUENCE [LARGE SCALE GENOMIC DNA]</scope>
    <source>
        <strain evidence="5">MHOM/IL/81/Friedlin</strain>
    </source>
</reference>
<sequence>MPSSFLVHRTAHVSARASTGRPRGPVPSQQPPLLRRVSPSYARSPYASPVVAHTDAAASSSAPLDDASRMPLDLLEPAAARWASTAGHGGRRAPRVRSALGPQSEVVDTGVFVCPNPVVAALYSAAPGRGHVVVTAESGGWLRVREQQTGAIRHQQQLRDGGEVSCLAWASAADDAAVEPLGAVVVAGQLSGLISFYVLVGESLVELPFTTCVFHEAPLLSCLPLRAPASAVEPASTAPGTFVNALLSLDADGVVALWCLQMAEAGEGAGRGGEAGTRLSVLLLDSRYASLSPPERFLANTRVQDAGEARPPSSFPPVVMTAAALSHPSASPCCVLSTHCFVQPHLSAPGAPSPEDGETDAQGSAVVFLYRFTTSAACDSAPAANLNATALAANKGTSMSLEEGAPVPDSAQPRLCRGWEVLRAYRVPVALLRQRGGEAGAASADAAHVDVAVTALCVTGSTAPAGQLWAGTADGRLLVWRAHTGQFLRCLRSASAAPVHSLTSMPSPGSPGQALVWASQADGSVVAWSAETFNVAEVLPVSYPPPGLLESGRGHEEDSMSGGDPANVVVMVRDAIDLLRATRHRCALSTSSAPWRRGCGFTLFVKPMNQVCMQRAWSVATDGTVRTWLLPTGSTSADGTVADTAPVTVASTPTSNADGAARAASLDAYTVQRYLQDRADALVRERQAQRLASEAQQEQLKILQERNSVLAAALQQAISRLERVSVDALVRSASQPGSSSSTASSQNEDGENAMLAESTVPSPDSPTTTSTTTLAAASDSDEQLAMAARPATAVAMPEAAPPPLLPLATLPPMARMHLQVLQQLLEELHTKLEESWSRNDALREELLVYQLRTLDREEQTLQCVRTIAAAEAAVAVSTGGAEGQASATGEVTATAMSTPAPPPLLPSSHTATSPLSVGSDSSYAPEENRAHSDRPQTPPPPKTEHTPNATRAVAMDNSTPSRTLCSPSVEELVHWRVTQARPLTPPPPLWMLPTESASYTPSVKPHATSPSPVEASLSTSTAAERFFKAASAMLHSSTITCGSAARREGSVAGQGRVPAPPLLLATAEEDVQAEEDDYAAGDGEDEPALLEAWCTSEGDLSPIPSPGLAAGGDGGATSTDASAVRGGRHEPLSSSLFSFPFTSVSFSAEDTAGGGGGAVDRPGAPRGAWPPARGAATWTTPAPAAGRDNATTDGAWARAPAASSCRPGSPATGSAPPTLGAGVVRRAPMRCSSTTSAAASPPRAFRSPIIYRQV</sequence>
<proteinExistence type="predicted"/>
<evidence type="ECO:0000313" key="4">
    <source>
        <dbReference type="EMBL" id="CAJ04330.1"/>
    </source>
</evidence>
<evidence type="ECO:0000256" key="1">
    <source>
        <dbReference type="ARBA" id="ARBA00022574"/>
    </source>
</evidence>
<dbReference type="PANTHER" id="PTHR44129">
    <property type="entry name" value="WD REPEAT-CONTAINING PROTEIN POP1"/>
    <property type="match status" value="1"/>
</dbReference>
<feature type="region of interest" description="Disordered" evidence="3">
    <location>
        <begin position="880"/>
        <end position="948"/>
    </location>
</feature>
<dbReference type="OMA" id="CMQRAWS"/>
<dbReference type="VEuPathDB" id="TriTrypDB:LMJSD75_200020400"/>
<accession>Q4QCQ6</accession>
<reference evidence="4 5" key="2">
    <citation type="journal article" date="2011" name="Genome Res.">
        <title>Chromosome and gene copy number variation allow major structural change between species and strains of Leishmania.</title>
        <authorList>
            <person name="Rogers M.B."/>
            <person name="Hilley J.D."/>
            <person name="Dickens N.J."/>
            <person name="Wilkes J."/>
            <person name="Bates P.A."/>
            <person name="Depledge D.P."/>
            <person name="Harris D."/>
            <person name="Her Y."/>
            <person name="Herzyk P."/>
            <person name="Imamura H."/>
            <person name="Otto T.D."/>
            <person name="Sanders M."/>
            <person name="Seeger K."/>
            <person name="Dujardin J.C."/>
            <person name="Berriman M."/>
            <person name="Smith D.F."/>
            <person name="Hertz-Fowler C."/>
            <person name="Mottram J.C."/>
        </authorList>
    </citation>
    <scope>NUCLEOTIDE SEQUENCE [LARGE SCALE GENOMIC DNA]</scope>
    <source>
        <strain evidence="5">MHOM/IL/81/Friedlin</strain>
    </source>
</reference>
<dbReference type="Proteomes" id="UP000000542">
    <property type="component" value="Chromosome 20"/>
</dbReference>
<dbReference type="Gene3D" id="2.130.10.10">
    <property type="entry name" value="YVTN repeat-like/Quinoprotein amine dehydrogenase"/>
    <property type="match status" value="1"/>
</dbReference>
<evidence type="ECO:0000313" key="5">
    <source>
        <dbReference type="Proteomes" id="UP000000542"/>
    </source>
</evidence>
<dbReference type="EMBL" id="FR796416">
    <property type="protein sequence ID" value="CAJ04330.1"/>
    <property type="molecule type" value="Genomic_DNA"/>
</dbReference>
<keyword evidence="1" id="KW-0853">WD repeat</keyword>
<dbReference type="eggNOG" id="ENOG502S6J4">
    <property type="taxonomic scope" value="Eukaryota"/>
</dbReference>
<dbReference type="KEGG" id="lma:LMJF_20_1380"/>
<feature type="region of interest" description="Disordered" evidence="3">
    <location>
        <begin position="1"/>
        <end position="34"/>
    </location>
</feature>
<protein>
    <submittedName>
        <fullName evidence="4">Uncharacterized protein</fullName>
    </submittedName>
</protein>
<dbReference type="VEuPathDB" id="TriTrypDB:LMJFC_200021400"/>
<dbReference type="InParanoid" id="Q4QCQ6"/>